<dbReference type="GO" id="GO:0004563">
    <property type="term" value="F:beta-N-acetylhexosaminidase activity"/>
    <property type="evidence" value="ECO:0007669"/>
    <property type="project" value="UniProtKB-EC"/>
</dbReference>
<feature type="non-terminal residue" evidence="6">
    <location>
        <position position="426"/>
    </location>
</feature>
<evidence type="ECO:0000256" key="1">
    <source>
        <dbReference type="ARBA" id="ARBA00001231"/>
    </source>
</evidence>
<reference evidence="6 7" key="1">
    <citation type="journal article" date="2015" name="Genome Biol. Evol.">
        <title>The genome of winter moth (Operophtera brumata) provides a genomic perspective on sexual dimorphism and phenology.</title>
        <authorList>
            <person name="Derks M.F."/>
            <person name="Smit S."/>
            <person name="Salis L."/>
            <person name="Schijlen E."/>
            <person name="Bossers A."/>
            <person name="Mateman C."/>
            <person name="Pijl A.S."/>
            <person name="de Ridder D."/>
            <person name="Groenen M.A."/>
            <person name="Visser M.E."/>
            <person name="Megens H.J."/>
        </authorList>
    </citation>
    <scope>NUCLEOTIDE SEQUENCE [LARGE SCALE GENOMIC DNA]</scope>
    <source>
        <strain evidence="6">WM2013NL</strain>
        <tissue evidence="6">Head and thorax</tissue>
    </source>
</reference>
<comment type="catalytic activity">
    <reaction evidence="1">
        <text>Hydrolysis of terminal non-reducing N-acetyl-D-hexosamine residues in N-acetyl-beta-D-hexosaminides.</text>
        <dbReference type="EC" id="3.2.1.52"/>
    </reaction>
</comment>
<dbReference type="GO" id="GO:0006689">
    <property type="term" value="P:ganglioside catabolic process"/>
    <property type="evidence" value="ECO:0007669"/>
    <property type="project" value="TreeGrafter"/>
</dbReference>
<dbReference type="PANTHER" id="PTHR22600">
    <property type="entry name" value="BETA-HEXOSAMINIDASE"/>
    <property type="match status" value="1"/>
</dbReference>
<dbReference type="SUPFAM" id="SSF51445">
    <property type="entry name" value="(Trans)glycosidases"/>
    <property type="match status" value="1"/>
</dbReference>
<dbReference type="InterPro" id="IPR017853">
    <property type="entry name" value="GH"/>
</dbReference>
<gene>
    <name evidence="6" type="ORF">OBRU01_24708</name>
</gene>
<dbReference type="Proteomes" id="UP000037510">
    <property type="component" value="Unassembled WGS sequence"/>
</dbReference>
<dbReference type="PANTHER" id="PTHR22600:SF21">
    <property type="entry name" value="BETA-HEXOSAMINIDASE A"/>
    <property type="match status" value="1"/>
</dbReference>
<evidence type="ECO:0000256" key="4">
    <source>
        <dbReference type="ARBA" id="ARBA00022801"/>
    </source>
</evidence>
<dbReference type="Pfam" id="PF00728">
    <property type="entry name" value="Glyco_hydro_20"/>
    <property type="match status" value="2"/>
</dbReference>
<proteinExistence type="inferred from homology"/>
<keyword evidence="4" id="KW-0378">Hydrolase</keyword>
<feature type="domain" description="Glycoside hydrolase family 20 catalytic" evidence="5">
    <location>
        <begin position="101"/>
        <end position="148"/>
    </location>
</feature>
<organism evidence="6 7">
    <name type="scientific">Operophtera brumata</name>
    <name type="common">Winter moth</name>
    <name type="synonym">Phalaena brumata</name>
    <dbReference type="NCBI Taxonomy" id="104452"/>
    <lineage>
        <taxon>Eukaryota</taxon>
        <taxon>Metazoa</taxon>
        <taxon>Ecdysozoa</taxon>
        <taxon>Arthropoda</taxon>
        <taxon>Hexapoda</taxon>
        <taxon>Insecta</taxon>
        <taxon>Pterygota</taxon>
        <taxon>Neoptera</taxon>
        <taxon>Endopterygota</taxon>
        <taxon>Lepidoptera</taxon>
        <taxon>Glossata</taxon>
        <taxon>Ditrysia</taxon>
        <taxon>Geometroidea</taxon>
        <taxon>Geometridae</taxon>
        <taxon>Larentiinae</taxon>
        <taxon>Operophtera</taxon>
    </lineage>
</organism>
<sequence length="426" mass="49208">VTGETCHILANAIERYSFIMRDFHRLARRIGQRNIEANRTTDPNFKGQIRALNVKLLTPCEEYPYFQMDESYNLTVDATSALTSSSEIRMNKTVIFDSPRYLHRGLLIDTSRHYISLSNIQKTLDAMAMNKMNVLHWHIVDDQSFPYQKNIKMIINYARDRGIRVVPEFDVPDLGPMNPIKNTTYNLLQELFTEIQDWFPDKFFHDGVPSDLGPMNPIKNTTYNLLQELFTEIQDWFPDKESNPVLKQYMKQKNMTSGTELHALFMSNVIPLLGHRSTPIVWQEVFDEKVPLSNDTLIQVLSAGYKLLYSSGWYLDHLQSGGDWEDFYRKDPRQLVAPFVNPTITLENIVGGEACMWGEVVNDMNIISRVWPRASAVAEKLWSPETNHYYRIAGSVYNRLEEHTCRMNRRGIRAEPPSGPGFCVGP</sequence>
<name>A0A0L7KE68_OPEBR</name>
<dbReference type="EC" id="3.2.1.52" evidence="3"/>
<feature type="domain" description="Glycoside hydrolase family 20 catalytic" evidence="5">
    <location>
        <begin position="176"/>
        <end position="384"/>
    </location>
</feature>
<comment type="similarity">
    <text evidence="2">Belongs to the glycosyl hydrolase 20 family.</text>
</comment>
<dbReference type="SUPFAM" id="SSF55545">
    <property type="entry name" value="beta-N-acetylhexosaminidase-like domain"/>
    <property type="match status" value="1"/>
</dbReference>
<dbReference type="EMBL" id="JTDY01010100">
    <property type="protein sequence ID" value="KOB61159.1"/>
    <property type="molecule type" value="Genomic_DNA"/>
</dbReference>
<dbReference type="PRINTS" id="PR00738">
    <property type="entry name" value="GLHYDRLASE20"/>
</dbReference>
<feature type="non-terminal residue" evidence="6">
    <location>
        <position position="1"/>
    </location>
</feature>
<dbReference type="Gene3D" id="3.30.379.10">
    <property type="entry name" value="Chitobiase/beta-hexosaminidase domain 2-like"/>
    <property type="match status" value="1"/>
</dbReference>
<dbReference type="GO" id="GO:0005975">
    <property type="term" value="P:carbohydrate metabolic process"/>
    <property type="evidence" value="ECO:0007669"/>
    <property type="project" value="InterPro"/>
</dbReference>
<dbReference type="InterPro" id="IPR025705">
    <property type="entry name" value="Beta_hexosaminidase_sua/sub"/>
</dbReference>
<dbReference type="STRING" id="104452.A0A0L7KE68"/>
<evidence type="ECO:0000256" key="2">
    <source>
        <dbReference type="ARBA" id="ARBA00006285"/>
    </source>
</evidence>
<evidence type="ECO:0000259" key="5">
    <source>
        <dbReference type="Pfam" id="PF00728"/>
    </source>
</evidence>
<evidence type="ECO:0000256" key="3">
    <source>
        <dbReference type="ARBA" id="ARBA00012663"/>
    </source>
</evidence>
<comment type="caution">
    <text evidence="6">The sequence shown here is derived from an EMBL/GenBank/DDBJ whole genome shotgun (WGS) entry which is preliminary data.</text>
</comment>
<evidence type="ECO:0000313" key="7">
    <source>
        <dbReference type="Proteomes" id="UP000037510"/>
    </source>
</evidence>
<keyword evidence="7" id="KW-1185">Reference proteome</keyword>
<dbReference type="GO" id="GO:0005764">
    <property type="term" value="C:lysosome"/>
    <property type="evidence" value="ECO:0007669"/>
    <property type="project" value="TreeGrafter"/>
</dbReference>
<dbReference type="InterPro" id="IPR015883">
    <property type="entry name" value="Glyco_hydro_20_cat"/>
</dbReference>
<evidence type="ECO:0000313" key="6">
    <source>
        <dbReference type="EMBL" id="KOB61159.1"/>
    </source>
</evidence>
<accession>A0A0L7KE68</accession>
<dbReference type="Gene3D" id="3.20.20.80">
    <property type="entry name" value="Glycosidases"/>
    <property type="match status" value="2"/>
</dbReference>
<dbReference type="GO" id="GO:0016020">
    <property type="term" value="C:membrane"/>
    <property type="evidence" value="ECO:0007669"/>
    <property type="project" value="TreeGrafter"/>
</dbReference>
<dbReference type="GO" id="GO:0030203">
    <property type="term" value="P:glycosaminoglycan metabolic process"/>
    <property type="evidence" value="ECO:0007669"/>
    <property type="project" value="TreeGrafter"/>
</dbReference>
<dbReference type="InterPro" id="IPR029018">
    <property type="entry name" value="Hex-like_dom2"/>
</dbReference>
<protein>
    <recommendedName>
        <fullName evidence="3">beta-N-acetylhexosaminidase</fullName>
        <ecNumber evidence="3">3.2.1.52</ecNumber>
    </recommendedName>
</protein>
<dbReference type="AlphaFoldDB" id="A0A0L7KE68"/>